<sequence length="180" mass="20530">MRDRVERQLVLCERLRGRYDVVLEPPLELRTQARNHGRNGCECSRRDDYAPRVEGQFVEHHRRVHQPNPQAIRVITVGDYLDIVALGHVAEHYHDGKQVLQLENIVLHQPDPAEAECPGLRLDLHHAAIYDVHFGNVKVECLYKLRRPSQGVVGLVVPIPAVNHSFIRIALPTTRIAVGF</sequence>
<dbReference type="VEuPathDB" id="PiroplasmaDB:BOVATA_005040"/>
<dbReference type="AlphaFoldDB" id="A0A2H6K7N7"/>
<accession>A0A2H6K7N7</accession>
<gene>
    <name evidence="1" type="ORF">BOVATA_005040</name>
</gene>
<dbReference type="Proteomes" id="UP000236319">
    <property type="component" value="Unassembled WGS sequence"/>
</dbReference>
<reference evidence="1 2" key="1">
    <citation type="journal article" date="2017" name="BMC Genomics">
        <title>Whole-genome assembly of Babesia ovata and comparative genomics between closely related pathogens.</title>
        <authorList>
            <person name="Yamagishi J."/>
            <person name="Asada M."/>
            <person name="Hakimi H."/>
            <person name="Tanaka T.Q."/>
            <person name="Sugimoto C."/>
            <person name="Kawazu S."/>
        </authorList>
    </citation>
    <scope>NUCLEOTIDE SEQUENCE [LARGE SCALE GENOMIC DNA]</scope>
    <source>
        <strain evidence="1 2">Miyake</strain>
    </source>
</reference>
<dbReference type="RefSeq" id="XP_028865254.1">
    <property type="nucleotide sequence ID" value="XM_029009421.1"/>
</dbReference>
<organism evidence="1 2">
    <name type="scientific">Babesia ovata</name>
    <dbReference type="NCBI Taxonomy" id="189622"/>
    <lineage>
        <taxon>Eukaryota</taxon>
        <taxon>Sar</taxon>
        <taxon>Alveolata</taxon>
        <taxon>Apicomplexa</taxon>
        <taxon>Aconoidasida</taxon>
        <taxon>Piroplasmida</taxon>
        <taxon>Babesiidae</taxon>
        <taxon>Babesia</taxon>
    </lineage>
</organism>
<proteinExistence type="predicted"/>
<evidence type="ECO:0000313" key="2">
    <source>
        <dbReference type="Proteomes" id="UP000236319"/>
    </source>
</evidence>
<evidence type="ECO:0000313" key="1">
    <source>
        <dbReference type="EMBL" id="GBE59011.1"/>
    </source>
</evidence>
<comment type="caution">
    <text evidence="1">The sequence shown here is derived from an EMBL/GenBank/DDBJ whole genome shotgun (WGS) entry which is preliminary data.</text>
</comment>
<dbReference type="GeneID" id="39872781"/>
<protein>
    <submittedName>
        <fullName evidence="1">Uncharacterized protein</fullName>
    </submittedName>
</protein>
<keyword evidence="2" id="KW-1185">Reference proteome</keyword>
<dbReference type="EMBL" id="BDSA01000001">
    <property type="protein sequence ID" value="GBE59011.1"/>
    <property type="molecule type" value="Genomic_DNA"/>
</dbReference>
<name>A0A2H6K7N7_9APIC</name>